<reference evidence="5 6" key="1">
    <citation type="submission" date="2018-09" db="EMBL/GenBank/DDBJ databases">
        <title>Genomic investigation of the strawberry pathogen Phytophthora fragariae indicates pathogenicity is determined by transcriptional variation in three key races.</title>
        <authorList>
            <person name="Adams T.M."/>
            <person name="Armitage A.D."/>
            <person name="Sobczyk M.K."/>
            <person name="Bates H.J."/>
            <person name="Dunwell J.M."/>
            <person name="Nellist C.F."/>
            <person name="Harrison R.J."/>
        </authorList>
    </citation>
    <scope>NUCLEOTIDE SEQUENCE [LARGE SCALE GENOMIC DNA]</scope>
    <source>
        <strain evidence="5 6">ONT-3</strain>
    </source>
</reference>
<accession>A0A6G0JPP2</accession>
<dbReference type="PANTHER" id="PTHR35518:SF2">
    <property type="entry name" value="MAINTENANCE OF TELOMERE CAPPING PROTEIN 6"/>
    <property type="match status" value="1"/>
</dbReference>
<name>A0A6G0JPP2_9STRA</name>
<dbReference type="Proteomes" id="UP000488956">
    <property type="component" value="Unassembled WGS sequence"/>
</dbReference>
<evidence type="ECO:0000256" key="3">
    <source>
        <dbReference type="ARBA" id="ARBA00022989"/>
    </source>
</evidence>
<dbReference type="EMBL" id="QXFX01004666">
    <property type="protein sequence ID" value="KAE9063203.1"/>
    <property type="molecule type" value="Genomic_DNA"/>
</dbReference>
<evidence type="ECO:0000313" key="6">
    <source>
        <dbReference type="Proteomes" id="UP000488956"/>
    </source>
</evidence>
<keyword evidence="4" id="KW-0472">Membrane</keyword>
<dbReference type="InterPro" id="IPR051008">
    <property type="entry name" value="Telomere_Capping_Maintenance"/>
</dbReference>
<sequence>MRFHILADLVVNENKKQRVRDSGGDPKIPSSVSHYTISSHALFDLWPTLRAESESPACSTTPPSPSQSAQEVDVTNTHEESMTRVATAIIAEGTDAETALIEPSVARAITYQRNRSSAETLCYVELPATHNIVIARAQGYGNRHQLFKAKLNASSTTSFIRTSNQFLSLPDQLSLGVRLMKLDVHYFASSLRSAHCSELGIAFVDDAAAALLSALGSVVYTSGKDCKTRSHSTISLTRYRCPRGGASKLASVESRSGRKLALVPTLSTDDRCVEREGRANIVTELAELSRSSLPAMESFSRGNSSLSETWRAYFAFFVPHKTHVGRSRCYW</sequence>
<evidence type="ECO:0000256" key="4">
    <source>
        <dbReference type="ARBA" id="ARBA00023136"/>
    </source>
</evidence>
<comment type="caution">
    <text evidence="5">The sequence shown here is derived from an EMBL/GenBank/DDBJ whole genome shotgun (WGS) entry which is preliminary data.</text>
</comment>
<organism evidence="5 6">
    <name type="scientific">Phytophthora fragariae</name>
    <dbReference type="NCBI Taxonomy" id="53985"/>
    <lineage>
        <taxon>Eukaryota</taxon>
        <taxon>Sar</taxon>
        <taxon>Stramenopiles</taxon>
        <taxon>Oomycota</taxon>
        <taxon>Peronosporomycetes</taxon>
        <taxon>Peronosporales</taxon>
        <taxon>Peronosporaceae</taxon>
        <taxon>Phytophthora</taxon>
    </lineage>
</organism>
<keyword evidence="2" id="KW-0812">Transmembrane</keyword>
<gene>
    <name evidence="5" type="ORF">PF010_g29091</name>
</gene>
<keyword evidence="3" id="KW-1133">Transmembrane helix</keyword>
<evidence type="ECO:0000256" key="2">
    <source>
        <dbReference type="ARBA" id="ARBA00022692"/>
    </source>
</evidence>
<comment type="subcellular location">
    <subcellularLocation>
        <location evidence="1">Membrane</location>
    </subcellularLocation>
</comment>
<proteinExistence type="predicted"/>
<dbReference type="GO" id="GO:0016020">
    <property type="term" value="C:membrane"/>
    <property type="evidence" value="ECO:0007669"/>
    <property type="project" value="UniProtKB-SubCell"/>
</dbReference>
<evidence type="ECO:0000256" key="1">
    <source>
        <dbReference type="ARBA" id="ARBA00004370"/>
    </source>
</evidence>
<protein>
    <submittedName>
        <fullName evidence="5">Uncharacterized protein</fullName>
    </submittedName>
</protein>
<dbReference type="AlphaFoldDB" id="A0A6G0JPP2"/>
<dbReference type="PANTHER" id="PTHR35518">
    <property type="entry name" value="MAINTENANCE OF TELOMOERE CAPPING"/>
    <property type="match status" value="1"/>
</dbReference>
<evidence type="ECO:0000313" key="5">
    <source>
        <dbReference type="EMBL" id="KAE9063203.1"/>
    </source>
</evidence>